<comment type="caution">
    <text evidence="2">The sequence shown here is derived from an EMBL/GenBank/DDBJ whole genome shotgun (WGS) entry which is preliminary data.</text>
</comment>
<evidence type="ECO:0000313" key="2">
    <source>
        <dbReference type="EMBL" id="TXE11709.1"/>
    </source>
</evidence>
<dbReference type="Gene3D" id="2.60.120.10">
    <property type="entry name" value="Jelly Rolls"/>
    <property type="match status" value="1"/>
</dbReference>
<dbReference type="PROSITE" id="PS50042">
    <property type="entry name" value="CNMP_BINDING_3"/>
    <property type="match status" value="1"/>
</dbReference>
<accession>A0A5C7AVU2</accession>
<protein>
    <submittedName>
        <fullName evidence="2">Crp/Fnr family transcriptional regulator</fullName>
    </submittedName>
</protein>
<name>A0A5C7AVU2_9FLAO</name>
<dbReference type="OrthoDB" id="663011at2"/>
<dbReference type="EMBL" id="VOSC01000019">
    <property type="protein sequence ID" value="TXE11709.1"/>
    <property type="molecule type" value="Genomic_DNA"/>
</dbReference>
<evidence type="ECO:0000313" key="3">
    <source>
        <dbReference type="Proteomes" id="UP000321790"/>
    </source>
</evidence>
<dbReference type="InterPro" id="IPR014710">
    <property type="entry name" value="RmlC-like_jellyroll"/>
</dbReference>
<dbReference type="RefSeq" id="WP_147133259.1">
    <property type="nucleotide sequence ID" value="NZ_VOSC01000019.1"/>
</dbReference>
<organism evidence="2 3">
    <name type="scientific">Seonamhaeicola algicola</name>
    <dbReference type="NCBI Taxonomy" id="1719036"/>
    <lineage>
        <taxon>Bacteria</taxon>
        <taxon>Pseudomonadati</taxon>
        <taxon>Bacteroidota</taxon>
        <taxon>Flavobacteriia</taxon>
        <taxon>Flavobacteriales</taxon>
        <taxon>Flavobacteriaceae</taxon>
    </lineage>
</organism>
<dbReference type="Proteomes" id="UP000321790">
    <property type="component" value="Unassembled WGS sequence"/>
</dbReference>
<reference evidence="3" key="1">
    <citation type="submission" date="2019-08" db="EMBL/GenBank/DDBJ databases">
        <title>Seonamhaeicola sediminis sp. nov., isolated from marine sediment.</title>
        <authorList>
            <person name="Cao W.R."/>
        </authorList>
    </citation>
    <scope>NUCLEOTIDE SEQUENCE [LARGE SCALE GENOMIC DNA]</scope>
    <source>
        <strain evidence="3">Gy8</strain>
    </source>
</reference>
<proteinExistence type="predicted"/>
<dbReference type="AlphaFoldDB" id="A0A5C7AVU2"/>
<sequence length="191" mass="22167">MHPNFHFLNKLGNISEETFLEIANITEFKRLKAGTQLIKHGEVPTKLYFLVGGVVRCYVTTEKGKEFNKSFYLQNHFVASLTALVTNKPSKFVFETLTDCKIYEVDYHKIKDMCKTNLALSNLNATILEYVYINYEKRLLNLITLDATERYLALRKEIPDLETIIPQYHIASYLGITPVQLSRIRKKIEAR</sequence>
<dbReference type="SUPFAM" id="SSF51206">
    <property type="entry name" value="cAMP-binding domain-like"/>
    <property type="match status" value="1"/>
</dbReference>
<dbReference type="InterPro" id="IPR018490">
    <property type="entry name" value="cNMP-bd_dom_sf"/>
</dbReference>
<gene>
    <name evidence="2" type="ORF">FUA26_06475</name>
</gene>
<dbReference type="CDD" id="cd00038">
    <property type="entry name" value="CAP_ED"/>
    <property type="match status" value="1"/>
</dbReference>
<feature type="domain" description="Cyclic nucleotide-binding" evidence="1">
    <location>
        <begin position="10"/>
        <end position="113"/>
    </location>
</feature>
<dbReference type="Pfam" id="PF00027">
    <property type="entry name" value="cNMP_binding"/>
    <property type="match status" value="1"/>
</dbReference>
<dbReference type="SMART" id="SM00100">
    <property type="entry name" value="cNMP"/>
    <property type="match status" value="1"/>
</dbReference>
<dbReference type="InterPro" id="IPR000595">
    <property type="entry name" value="cNMP-bd_dom"/>
</dbReference>
<evidence type="ECO:0000259" key="1">
    <source>
        <dbReference type="PROSITE" id="PS50042"/>
    </source>
</evidence>
<keyword evidence="3" id="KW-1185">Reference proteome</keyword>